<feature type="chain" id="PRO_5046446706" evidence="6">
    <location>
        <begin position="25"/>
        <end position="536"/>
    </location>
</feature>
<evidence type="ECO:0000256" key="5">
    <source>
        <dbReference type="ARBA" id="ARBA00023288"/>
    </source>
</evidence>
<evidence type="ECO:0000313" key="8">
    <source>
        <dbReference type="Proteomes" id="UP000831880"/>
    </source>
</evidence>
<dbReference type="EMBL" id="CP095074">
    <property type="protein sequence ID" value="UOQ91891.1"/>
    <property type="molecule type" value="Genomic_DNA"/>
</dbReference>
<dbReference type="PROSITE" id="PS51257">
    <property type="entry name" value="PROKAR_LIPOPROTEIN"/>
    <property type="match status" value="1"/>
</dbReference>
<evidence type="ECO:0000256" key="3">
    <source>
        <dbReference type="ARBA" id="ARBA00023136"/>
    </source>
</evidence>
<gene>
    <name evidence="7" type="ORF">MUO14_15390</name>
</gene>
<keyword evidence="4" id="KW-0564">Palmitate</keyword>
<keyword evidence="8" id="KW-1185">Reference proteome</keyword>
<dbReference type="PANTHER" id="PTHR43649:SF33">
    <property type="entry name" value="POLYGALACTURONAN_RHAMNOGALACTURONAN-BINDING PROTEIN YTCQ"/>
    <property type="match status" value="1"/>
</dbReference>
<keyword evidence="3" id="KW-0472">Membrane</keyword>
<protein>
    <submittedName>
        <fullName evidence="7">Extracellular solute-binding protein</fullName>
    </submittedName>
</protein>
<keyword evidence="1" id="KW-1003">Cell membrane</keyword>
<evidence type="ECO:0000256" key="2">
    <source>
        <dbReference type="ARBA" id="ARBA00022729"/>
    </source>
</evidence>
<evidence type="ECO:0000313" key="7">
    <source>
        <dbReference type="EMBL" id="UOQ91891.1"/>
    </source>
</evidence>
<evidence type="ECO:0000256" key="1">
    <source>
        <dbReference type="ARBA" id="ARBA00022475"/>
    </source>
</evidence>
<dbReference type="InterPro" id="IPR006059">
    <property type="entry name" value="SBP"/>
</dbReference>
<evidence type="ECO:0000256" key="6">
    <source>
        <dbReference type="SAM" id="SignalP"/>
    </source>
</evidence>
<keyword evidence="2 6" id="KW-0732">Signal</keyword>
<dbReference type="RefSeq" id="WP_244751502.1">
    <property type="nucleotide sequence ID" value="NZ_CP095074.1"/>
</dbReference>
<organism evidence="7 8">
    <name type="scientific">Halobacillus shinanisalinarum</name>
    <dbReference type="NCBI Taxonomy" id="2932258"/>
    <lineage>
        <taxon>Bacteria</taxon>
        <taxon>Bacillati</taxon>
        <taxon>Bacillota</taxon>
        <taxon>Bacilli</taxon>
        <taxon>Bacillales</taxon>
        <taxon>Bacillaceae</taxon>
        <taxon>Halobacillus</taxon>
    </lineage>
</organism>
<dbReference type="Proteomes" id="UP000831880">
    <property type="component" value="Chromosome"/>
</dbReference>
<reference evidence="7 8" key="1">
    <citation type="submission" date="2022-04" db="EMBL/GenBank/DDBJ databases">
        <title>Halobacillus sp. isolated from saltern.</title>
        <authorList>
            <person name="Won M."/>
            <person name="Lee C.-M."/>
            <person name="Woen H.-Y."/>
            <person name="Kwon S.-W."/>
        </authorList>
    </citation>
    <scope>NUCLEOTIDE SEQUENCE [LARGE SCALE GENOMIC DNA]</scope>
    <source>
        <strain evidence="7 8">SSTM10-2</strain>
    </source>
</reference>
<evidence type="ECO:0000256" key="4">
    <source>
        <dbReference type="ARBA" id="ARBA00023139"/>
    </source>
</evidence>
<accession>A0ABY4GV94</accession>
<dbReference type="Gene3D" id="3.40.190.10">
    <property type="entry name" value="Periplasmic binding protein-like II"/>
    <property type="match status" value="2"/>
</dbReference>
<dbReference type="Pfam" id="PF01547">
    <property type="entry name" value="SBP_bac_1"/>
    <property type="match status" value="1"/>
</dbReference>
<sequence>MKKTFFGMLSIVLVLSMLSGCFYKQSSSDEEQTKVKEPSKLFNETGYPIVDEQIKLTLFGPNIGITEWKDMQFFKEMKEKTNVTFNFKTPPSDSIETKKNLTFASGDLPDIFYGSSLTQEEQVKYGSQGLLVPLEDLIKKFAPNIQKMLEEKPDVRKAITTQDGHIYSLPYVNQSLPWDRGPMWFNGEWLENLNVKKLPKTTEELYHLLKRFKTEDPNQNGKQDEIPLTGFGIEDIRQWFLGAFGHLSDKRYPGIEVIGGEVMYAPIQPGYKKYLTYMNKLWEENLLDHETFSQTDEQKNAKGKNNQVGLFSNWFPHFTLGGPSDSTDNPMMYPVKGPNVDEPVIPISTGIDEGQFSITNKNEHPAASIRWVDYSYDKRGSNFLHYGEEGGFWEWENKEGNIRTHLEPPKGFESGEEYRGTLTPAYGIAAPTWFRKEDEKGWNDKFTQFTYSETEEKIRPYGQVPIPPVFLTKEESETVSRILSDLETYVVQMEAKFITGQKPLSDWGSYVKTIKDMNVDQLVDIYSEAYKRYQNK</sequence>
<dbReference type="SUPFAM" id="SSF53850">
    <property type="entry name" value="Periplasmic binding protein-like II"/>
    <property type="match status" value="1"/>
</dbReference>
<feature type="signal peptide" evidence="6">
    <location>
        <begin position="1"/>
        <end position="24"/>
    </location>
</feature>
<keyword evidence="5" id="KW-0449">Lipoprotein</keyword>
<proteinExistence type="predicted"/>
<dbReference type="PANTHER" id="PTHR43649">
    <property type="entry name" value="ARABINOSE-BINDING PROTEIN-RELATED"/>
    <property type="match status" value="1"/>
</dbReference>
<name>A0ABY4GV94_9BACI</name>
<dbReference type="InterPro" id="IPR050490">
    <property type="entry name" value="Bact_solute-bd_prot1"/>
</dbReference>